<evidence type="ECO:0000313" key="3">
    <source>
        <dbReference type="EMBL" id="KAJ5503669.1"/>
    </source>
</evidence>
<feature type="chain" id="PRO_5040915346" evidence="2">
    <location>
        <begin position="19"/>
        <end position="136"/>
    </location>
</feature>
<comment type="caution">
    <text evidence="3">The sequence shown here is derived from an EMBL/GenBank/DDBJ whole genome shotgun (WGS) entry which is preliminary data.</text>
</comment>
<protein>
    <submittedName>
        <fullName evidence="3">Uncharacterized protein</fullName>
    </submittedName>
</protein>
<dbReference type="EMBL" id="JAPWDS010000003">
    <property type="protein sequence ID" value="KAJ5503669.1"/>
    <property type="molecule type" value="Genomic_DNA"/>
</dbReference>
<dbReference type="Proteomes" id="UP001149954">
    <property type="component" value="Unassembled WGS sequence"/>
</dbReference>
<evidence type="ECO:0000256" key="2">
    <source>
        <dbReference type="SAM" id="SignalP"/>
    </source>
</evidence>
<gene>
    <name evidence="3" type="ORF">N7463_006543</name>
</gene>
<reference evidence="3" key="2">
    <citation type="journal article" date="2023" name="IMA Fungus">
        <title>Comparative genomic study of the Penicillium genus elucidates a diverse pangenome and 15 lateral gene transfer events.</title>
        <authorList>
            <person name="Petersen C."/>
            <person name="Sorensen T."/>
            <person name="Nielsen M.R."/>
            <person name="Sondergaard T.E."/>
            <person name="Sorensen J.L."/>
            <person name="Fitzpatrick D.A."/>
            <person name="Frisvad J.C."/>
            <person name="Nielsen K.L."/>
        </authorList>
    </citation>
    <scope>NUCLEOTIDE SEQUENCE</scope>
    <source>
        <strain evidence="3">IBT 29495</strain>
    </source>
</reference>
<evidence type="ECO:0000256" key="1">
    <source>
        <dbReference type="SAM" id="MobiDB-lite"/>
    </source>
</evidence>
<organism evidence="3 4">
    <name type="scientific">Penicillium fimorum</name>
    <dbReference type="NCBI Taxonomy" id="1882269"/>
    <lineage>
        <taxon>Eukaryota</taxon>
        <taxon>Fungi</taxon>
        <taxon>Dikarya</taxon>
        <taxon>Ascomycota</taxon>
        <taxon>Pezizomycotina</taxon>
        <taxon>Eurotiomycetes</taxon>
        <taxon>Eurotiomycetidae</taxon>
        <taxon>Eurotiales</taxon>
        <taxon>Aspergillaceae</taxon>
        <taxon>Penicillium</taxon>
    </lineage>
</organism>
<feature type="signal peptide" evidence="2">
    <location>
        <begin position="1"/>
        <end position="18"/>
    </location>
</feature>
<keyword evidence="4" id="KW-1185">Reference proteome</keyword>
<name>A0A9W9XUY0_9EURO</name>
<feature type="region of interest" description="Disordered" evidence="1">
    <location>
        <begin position="84"/>
        <end position="106"/>
    </location>
</feature>
<accession>A0A9W9XUY0</accession>
<keyword evidence="2" id="KW-0732">Signal</keyword>
<proteinExistence type="predicted"/>
<dbReference type="AlphaFoldDB" id="A0A9W9XUY0"/>
<sequence>MKFTFISSALFLATATLASPGGESIANVMSTSSAAAMSTITDEVAPVSSHGAGMASEAVSKASTSVSGEGNLILTGTVDQVTSTQSISQTSSTSSGSSKTASTTASSTINGAFARPTTIGGAAAGMAGVLGVLVAL</sequence>
<evidence type="ECO:0000313" key="4">
    <source>
        <dbReference type="Proteomes" id="UP001149954"/>
    </source>
</evidence>
<reference evidence="3" key="1">
    <citation type="submission" date="2022-12" db="EMBL/GenBank/DDBJ databases">
        <authorList>
            <person name="Petersen C."/>
        </authorList>
    </citation>
    <scope>NUCLEOTIDE SEQUENCE</scope>
    <source>
        <strain evidence="3">IBT 29495</strain>
    </source>
</reference>